<feature type="transmembrane region" description="Helical" evidence="1">
    <location>
        <begin position="12"/>
        <end position="35"/>
    </location>
</feature>
<reference evidence="2" key="1">
    <citation type="submission" date="2020-05" db="EMBL/GenBank/DDBJ databases">
        <title>WGS assembly of Corymbia citriodora subspecies variegata.</title>
        <authorList>
            <person name="Barry K."/>
            <person name="Hundley H."/>
            <person name="Shu S."/>
            <person name="Jenkins J."/>
            <person name="Grimwood J."/>
            <person name="Baten A."/>
        </authorList>
    </citation>
    <scope>NUCLEOTIDE SEQUENCE</scope>
    <source>
        <strain evidence="2">CV2-018</strain>
    </source>
</reference>
<keyword evidence="1" id="KW-0812">Transmembrane</keyword>
<gene>
    <name evidence="2" type="ORF">BT93_L5922</name>
</gene>
<protein>
    <submittedName>
        <fullName evidence="2">Uncharacterized protein</fullName>
    </submittedName>
</protein>
<comment type="caution">
    <text evidence="2">The sequence shown here is derived from an EMBL/GenBank/DDBJ whole genome shotgun (WGS) entry which is preliminary data.</text>
</comment>
<proteinExistence type="predicted"/>
<organism evidence="2 3">
    <name type="scientific">Corymbia citriodora subsp. variegata</name>
    <dbReference type="NCBI Taxonomy" id="360336"/>
    <lineage>
        <taxon>Eukaryota</taxon>
        <taxon>Viridiplantae</taxon>
        <taxon>Streptophyta</taxon>
        <taxon>Embryophyta</taxon>
        <taxon>Tracheophyta</taxon>
        <taxon>Spermatophyta</taxon>
        <taxon>Magnoliopsida</taxon>
        <taxon>eudicotyledons</taxon>
        <taxon>Gunneridae</taxon>
        <taxon>Pentapetalae</taxon>
        <taxon>rosids</taxon>
        <taxon>malvids</taxon>
        <taxon>Myrtales</taxon>
        <taxon>Myrtaceae</taxon>
        <taxon>Myrtoideae</taxon>
        <taxon>Eucalypteae</taxon>
        <taxon>Corymbia</taxon>
    </lineage>
</organism>
<dbReference type="Gramene" id="rna-gnl|WGS:JABURB|Cocit.L5922.1">
    <property type="protein sequence ID" value="cds-KAF7850035.1"/>
    <property type="gene ID" value="gene-BT93_L5922"/>
</dbReference>
<dbReference type="Proteomes" id="UP000806378">
    <property type="component" value="Unassembled WGS sequence"/>
</dbReference>
<sequence length="47" mass="5185">MGESVFGPAMMFSPEMVSCCIDTILTMVGAISNYLRRLGIRAMIQNE</sequence>
<evidence type="ECO:0000313" key="3">
    <source>
        <dbReference type="Proteomes" id="UP000806378"/>
    </source>
</evidence>
<evidence type="ECO:0000256" key="1">
    <source>
        <dbReference type="SAM" id="Phobius"/>
    </source>
</evidence>
<dbReference type="AlphaFoldDB" id="A0A8T0CVK7"/>
<keyword evidence="1" id="KW-0472">Membrane</keyword>
<keyword evidence="1" id="KW-1133">Transmembrane helix</keyword>
<keyword evidence="3" id="KW-1185">Reference proteome</keyword>
<evidence type="ECO:0000313" key="2">
    <source>
        <dbReference type="EMBL" id="KAF7850035.1"/>
    </source>
</evidence>
<accession>A0A8T0CVK7</accession>
<dbReference type="EMBL" id="MU089655">
    <property type="protein sequence ID" value="KAF7850035.1"/>
    <property type="molecule type" value="Genomic_DNA"/>
</dbReference>
<name>A0A8T0CVK7_CORYI</name>